<keyword evidence="3" id="KW-1185">Reference proteome</keyword>
<sequence length="55" mass="6103">MRFEDTSCCHDSFLNSQSPKKGTSTNSVHTPSPVRDPSLGLGHTQHRRGDYTDGR</sequence>
<reference evidence="2 3" key="1">
    <citation type="submission" date="2014-02" db="EMBL/GenBank/DDBJ databases">
        <title>Transposable element dynamics among asymbiotic and ectomycorrhizal Amanita fungi.</title>
        <authorList>
            <consortium name="DOE Joint Genome Institute"/>
            <person name="Hess J."/>
            <person name="Skrede I."/>
            <person name="Wolfe B."/>
            <person name="LaButti K."/>
            <person name="Ohm R.A."/>
            <person name="Grigoriev I.V."/>
            <person name="Pringle A."/>
        </authorList>
    </citation>
    <scope>NUCLEOTIDE SEQUENCE [LARGE SCALE GENOMIC DNA]</scope>
    <source>
        <strain evidence="2 3">SKay4041</strain>
    </source>
</reference>
<dbReference type="Proteomes" id="UP000242287">
    <property type="component" value="Unassembled WGS sequence"/>
</dbReference>
<feature type="compositionally biased region" description="Polar residues" evidence="1">
    <location>
        <begin position="13"/>
        <end position="30"/>
    </location>
</feature>
<dbReference type="EMBL" id="KZ302296">
    <property type="protein sequence ID" value="PFH45761.1"/>
    <property type="molecule type" value="Genomic_DNA"/>
</dbReference>
<accession>A0A2A9NBX9</accession>
<evidence type="ECO:0000256" key="1">
    <source>
        <dbReference type="SAM" id="MobiDB-lite"/>
    </source>
</evidence>
<proteinExistence type="predicted"/>
<evidence type="ECO:0000313" key="2">
    <source>
        <dbReference type="EMBL" id="PFH45761.1"/>
    </source>
</evidence>
<dbReference type="AlphaFoldDB" id="A0A2A9NBX9"/>
<evidence type="ECO:0000313" key="3">
    <source>
        <dbReference type="Proteomes" id="UP000242287"/>
    </source>
</evidence>
<gene>
    <name evidence="2" type="ORF">AMATHDRAFT_71122</name>
</gene>
<protein>
    <submittedName>
        <fullName evidence="2">Uncharacterized protein</fullName>
    </submittedName>
</protein>
<name>A0A2A9NBX9_9AGAR</name>
<feature type="region of interest" description="Disordered" evidence="1">
    <location>
        <begin position="1"/>
        <end position="55"/>
    </location>
</feature>
<organism evidence="2 3">
    <name type="scientific">Amanita thiersii Skay4041</name>
    <dbReference type="NCBI Taxonomy" id="703135"/>
    <lineage>
        <taxon>Eukaryota</taxon>
        <taxon>Fungi</taxon>
        <taxon>Dikarya</taxon>
        <taxon>Basidiomycota</taxon>
        <taxon>Agaricomycotina</taxon>
        <taxon>Agaricomycetes</taxon>
        <taxon>Agaricomycetidae</taxon>
        <taxon>Agaricales</taxon>
        <taxon>Pluteineae</taxon>
        <taxon>Amanitaceae</taxon>
        <taxon>Amanita</taxon>
    </lineage>
</organism>